<dbReference type="SUPFAM" id="SSF52540">
    <property type="entry name" value="P-loop containing nucleoside triphosphate hydrolases"/>
    <property type="match status" value="1"/>
</dbReference>
<protein>
    <submittedName>
        <fullName evidence="1">Uncharacterized protein</fullName>
    </submittedName>
</protein>
<gene>
    <name evidence="1" type="ORF">DA66_0013</name>
</gene>
<dbReference type="InterPro" id="IPR040924">
    <property type="entry name" value="HMUDK/HMUD1"/>
</dbReference>
<proteinExistence type="predicted"/>
<dbReference type="InterPro" id="IPR027417">
    <property type="entry name" value="P-loop_NTPase"/>
</dbReference>
<organism evidence="1 2">
    <name type="scientific">Dickeya phage RC-2014</name>
    <dbReference type="NCBI Taxonomy" id="1477406"/>
    <lineage>
        <taxon>Viruses</taxon>
        <taxon>Duplodnaviria</taxon>
        <taxon>Heunggongvirae</taxon>
        <taxon>Uroviricota</taxon>
        <taxon>Caudoviricetes</taxon>
        <taxon>Pantevenvirales</taxon>
        <taxon>Ackermannviridae</taxon>
        <taxon>Aglimvirinae</taxon>
        <taxon>Limestonevirus</taxon>
        <taxon>Limestonevirus RC2014</taxon>
    </lineage>
</organism>
<reference evidence="1 2" key="1">
    <citation type="journal article" date="2014" name="Arch. Virol.">
        <title>Complete genome sequence of a broad-host-range lytic Dickeya spp. bacteriophage ?D5.</title>
        <authorList>
            <person name="Czajkowski R."/>
            <person name="Ozymko Z."/>
            <person name="Zwirowski S."/>
            <person name="Lojkowska E."/>
        </authorList>
    </citation>
    <scope>NUCLEOTIDE SEQUENCE [LARGE SCALE GENOMIC DNA]</scope>
</reference>
<evidence type="ECO:0000313" key="1">
    <source>
        <dbReference type="EMBL" id="AHZ60271.1"/>
    </source>
</evidence>
<dbReference type="Gene3D" id="3.40.50.300">
    <property type="entry name" value="P-loop containing nucleotide triphosphate hydrolases"/>
    <property type="match status" value="1"/>
</dbReference>
<sequence>MSYSLKGLLKRPVHTFTKPPVVKGIYPARGQLYYIKGSNGSGKSTVPSQLAERDHQAYVVTHDGKIMLTVCPSFNVVCVGKYDKSKSKGVDSLKDTEQMLFALSIADLPEFQVYDVIFEGIIPSTLLSSWIPRLTRPPRELVVLFMDTPLETCIARVKSRNGGADFNESLVVEKWERVHDHRERHKGLFPKVAAGMMKSHGLTVDQAVMAFLCRDFGSIDDMDGIDHRIYPNLGHILQSK</sequence>
<dbReference type="Pfam" id="PF18748">
    <property type="entry name" value="HMUDK_HMUD1"/>
    <property type="match status" value="1"/>
</dbReference>
<dbReference type="RefSeq" id="YP_009102853.1">
    <property type="nucleotide sequence ID" value="NC_025452.1"/>
</dbReference>
<evidence type="ECO:0000313" key="2">
    <source>
        <dbReference type="Proteomes" id="UP000028741"/>
    </source>
</evidence>
<dbReference type="GeneID" id="22113389"/>
<name>A0A075E0U5_9CAUD</name>
<dbReference type="EMBL" id="KJ716335">
    <property type="protein sequence ID" value="AHZ60271.1"/>
    <property type="molecule type" value="Genomic_DNA"/>
</dbReference>
<keyword evidence="2" id="KW-1185">Reference proteome</keyword>
<accession>A0A075E0U5</accession>
<dbReference type="KEGG" id="vg:22113389"/>
<dbReference type="Proteomes" id="UP000028741">
    <property type="component" value="Segment"/>
</dbReference>